<dbReference type="PROSITE" id="PS50109">
    <property type="entry name" value="HIS_KIN"/>
    <property type="match status" value="1"/>
</dbReference>
<evidence type="ECO:0000256" key="10">
    <source>
        <dbReference type="ARBA" id="ARBA00022989"/>
    </source>
</evidence>
<name>B9JNH5_RHIR8</name>
<feature type="transmembrane region" description="Helical" evidence="13">
    <location>
        <begin position="40"/>
        <end position="58"/>
    </location>
</feature>
<dbReference type="SMART" id="SM00388">
    <property type="entry name" value="HisKA"/>
    <property type="match status" value="1"/>
</dbReference>
<dbReference type="HOGENOM" id="CLU_000445_94_2_5"/>
<evidence type="ECO:0000256" key="4">
    <source>
        <dbReference type="ARBA" id="ARBA00022553"/>
    </source>
</evidence>
<dbReference type="InterPro" id="IPR036890">
    <property type="entry name" value="HATPase_C_sf"/>
</dbReference>
<organism evidence="16 17">
    <name type="scientific">Rhizobium rhizogenes (strain K84 / ATCC BAA-868)</name>
    <name type="common">Agrobacterium radiobacter</name>
    <dbReference type="NCBI Taxonomy" id="311403"/>
    <lineage>
        <taxon>Bacteria</taxon>
        <taxon>Pseudomonadati</taxon>
        <taxon>Pseudomonadota</taxon>
        <taxon>Alphaproteobacteria</taxon>
        <taxon>Hyphomicrobiales</taxon>
        <taxon>Rhizobiaceae</taxon>
        <taxon>Rhizobium/Agrobacterium group</taxon>
        <taxon>Rhizobium</taxon>
    </lineage>
</organism>
<dbReference type="GO" id="GO:0000155">
    <property type="term" value="F:phosphorelay sensor kinase activity"/>
    <property type="evidence" value="ECO:0007669"/>
    <property type="project" value="UniProtKB-UniRule"/>
</dbReference>
<dbReference type="InterPro" id="IPR017055">
    <property type="entry name" value="Sig_transdc_His_kinase_DctB"/>
</dbReference>
<dbReference type="Pfam" id="PF02518">
    <property type="entry name" value="HATPase_c"/>
    <property type="match status" value="1"/>
</dbReference>
<evidence type="ECO:0000256" key="13">
    <source>
        <dbReference type="PIRNR" id="PIRNR036431"/>
    </source>
</evidence>
<evidence type="ECO:0000256" key="3">
    <source>
        <dbReference type="ARBA" id="ARBA00022475"/>
    </source>
</evidence>
<dbReference type="STRING" id="311403.Arad_7649"/>
<evidence type="ECO:0000256" key="12">
    <source>
        <dbReference type="ARBA" id="ARBA00023136"/>
    </source>
</evidence>
<dbReference type="SMART" id="SM00387">
    <property type="entry name" value="HATPase_c"/>
    <property type="match status" value="1"/>
</dbReference>
<dbReference type="GO" id="GO:0005524">
    <property type="term" value="F:ATP binding"/>
    <property type="evidence" value="ECO:0007669"/>
    <property type="project" value="UniProtKB-UniRule"/>
</dbReference>
<accession>B9JNH5</accession>
<dbReference type="SUPFAM" id="SSF47384">
    <property type="entry name" value="Homodimeric domain of signal transducing histidine kinase"/>
    <property type="match status" value="1"/>
</dbReference>
<dbReference type="Pfam" id="PF02743">
    <property type="entry name" value="dCache_1"/>
    <property type="match status" value="1"/>
</dbReference>
<evidence type="ECO:0000313" key="17">
    <source>
        <dbReference type="Proteomes" id="UP000001600"/>
    </source>
</evidence>
<feature type="domain" description="Histidine kinase" evidence="15">
    <location>
        <begin position="417"/>
        <end position="629"/>
    </location>
</feature>
<keyword evidence="5 13" id="KW-0808">Transferase</keyword>
<dbReference type="PRINTS" id="PR00344">
    <property type="entry name" value="BCTRLSENSOR"/>
</dbReference>
<dbReference type="InterPro" id="IPR036097">
    <property type="entry name" value="HisK_dim/P_sf"/>
</dbReference>
<comment type="subcellular location">
    <subcellularLocation>
        <location evidence="13">Cell inner membrane</location>
    </subcellularLocation>
    <subcellularLocation>
        <location evidence="2">Cell membrane</location>
        <topology evidence="2">Multi-pass membrane protein</topology>
    </subcellularLocation>
</comment>
<evidence type="ECO:0000259" key="15">
    <source>
        <dbReference type="PROSITE" id="PS50109"/>
    </source>
</evidence>
<dbReference type="Gene3D" id="3.30.565.10">
    <property type="entry name" value="Histidine kinase-like ATPase, C-terminal domain"/>
    <property type="match status" value="1"/>
</dbReference>
<dbReference type="EC" id="2.7.13.3" evidence="13"/>
<feature type="transmembrane region" description="Helical" evidence="13">
    <location>
        <begin position="327"/>
        <end position="347"/>
    </location>
</feature>
<keyword evidence="3 13" id="KW-1003">Cell membrane</keyword>
<comment type="function">
    <text evidence="13">Member of the two-component regulatory system DctB/DctD involved in the transport of C4-dicarboxylates. DctB functions as a membrane-associated protein kinase that phosphorylates DctD in response to environmental signals.</text>
</comment>
<dbReference type="InterPro" id="IPR003594">
    <property type="entry name" value="HATPase_dom"/>
</dbReference>
<proteinExistence type="predicted"/>
<dbReference type="Pfam" id="PF00512">
    <property type="entry name" value="HisKA"/>
    <property type="match status" value="1"/>
</dbReference>
<dbReference type="PIRSF" id="PIRSF036431">
    <property type="entry name" value="STHK_DctB"/>
    <property type="match status" value="1"/>
</dbReference>
<evidence type="ECO:0000256" key="11">
    <source>
        <dbReference type="ARBA" id="ARBA00023012"/>
    </source>
</evidence>
<keyword evidence="8 13" id="KW-0418">Kinase</keyword>
<dbReference type="AlphaFoldDB" id="B9JNH5"/>
<dbReference type="Gene3D" id="6.10.250.3020">
    <property type="match status" value="1"/>
</dbReference>
<dbReference type="Gene3D" id="3.30.450.20">
    <property type="entry name" value="PAS domain"/>
    <property type="match status" value="2"/>
</dbReference>
<evidence type="ECO:0000256" key="9">
    <source>
        <dbReference type="ARBA" id="ARBA00022840"/>
    </source>
</evidence>
<dbReference type="InterPro" id="IPR003661">
    <property type="entry name" value="HisK_dim/P_dom"/>
</dbReference>
<keyword evidence="6 13" id="KW-0812">Transmembrane</keyword>
<keyword evidence="13" id="KW-0997">Cell inner membrane</keyword>
<keyword evidence="4" id="KW-0597">Phosphoprotein</keyword>
<dbReference type="InterPro" id="IPR033479">
    <property type="entry name" value="dCache_1"/>
</dbReference>
<evidence type="ECO:0000256" key="5">
    <source>
        <dbReference type="ARBA" id="ARBA00022679"/>
    </source>
</evidence>
<dbReference type="SUPFAM" id="SSF55874">
    <property type="entry name" value="ATPase domain of HSP90 chaperone/DNA topoisomerase II/histidine kinase"/>
    <property type="match status" value="1"/>
</dbReference>
<evidence type="ECO:0000256" key="14">
    <source>
        <dbReference type="SAM" id="Coils"/>
    </source>
</evidence>
<gene>
    <name evidence="16" type="ordered locus">Arad_7649</name>
</gene>
<evidence type="ECO:0000256" key="1">
    <source>
        <dbReference type="ARBA" id="ARBA00000085"/>
    </source>
</evidence>
<keyword evidence="11 13" id="KW-0902">Two-component regulatory system</keyword>
<dbReference type="SUPFAM" id="SSF103190">
    <property type="entry name" value="Sensory domain-like"/>
    <property type="match status" value="1"/>
</dbReference>
<dbReference type="Gene3D" id="1.10.287.130">
    <property type="match status" value="1"/>
</dbReference>
<keyword evidence="14" id="KW-0175">Coiled coil</keyword>
<evidence type="ECO:0000256" key="2">
    <source>
        <dbReference type="ARBA" id="ARBA00004651"/>
    </source>
</evidence>
<evidence type="ECO:0000256" key="6">
    <source>
        <dbReference type="ARBA" id="ARBA00022692"/>
    </source>
</evidence>
<dbReference type="KEGG" id="ara:Arad_7649"/>
<keyword evidence="10 13" id="KW-1133">Transmembrane helix</keyword>
<keyword evidence="9 13" id="KW-0067">ATP-binding</keyword>
<dbReference type="eggNOG" id="COG4191">
    <property type="taxonomic scope" value="Bacteria"/>
</dbReference>
<dbReference type="Proteomes" id="UP000001600">
    <property type="component" value="Chromosome 2"/>
</dbReference>
<keyword evidence="12 13" id="KW-0472">Membrane</keyword>
<evidence type="ECO:0000313" key="16">
    <source>
        <dbReference type="EMBL" id="ACM29106.1"/>
    </source>
</evidence>
<dbReference type="InterPro" id="IPR029151">
    <property type="entry name" value="Sensor-like_sf"/>
</dbReference>
<protein>
    <recommendedName>
        <fullName evidence="13">C4-dicarboxylate transport sensor protein</fullName>
        <ecNumber evidence="13">2.7.13.3</ecNumber>
    </recommendedName>
</protein>
<evidence type="ECO:0000256" key="8">
    <source>
        <dbReference type="ARBA" id="ARBA00022777"/>
    </source>
</evidence>
<dbReference type="EMBL" id="CP000629">
    <property type="protein sequence ID" value="ACM29106.1"/>
    <property type="molecule type" value="Genomic_DNA"/>
</dbReference>
<comment type="catalytic activity">
    <reaction evidence="1 13">
        <text>ATP + protein L-histidine = ADP + protein N-phospho-L-histidine.</text>
        <dbReference type="EC" id="2.7.13.3"/>
    </reaction>
</comment>
<dbReference type="InterPro" id="IPR004358">
    <property type="entry name" value="Sig_transdc_His_kin-like_C"/>
</dbReference>
<feature type="coiled-coil region" evidence="14">
    <location>
        <begin position="353"/>
        <end position="408"/>
    </location>
</feature>
<dbReference type="CDD" id="cd00082">
    <property type="entry name" value="HisKA"/>
    <property type="match status" value="1"/>
</dbReference>
<dbReference type="PANTHER" id="PTHR43065:SF46">
    <property type="entry name" value="C4-DICARBOXYLATE TRANSPORT SENSOR PROTEIN DCTB"/>
    <property type="match status" value="1"/>
</dbReference>
<sequence length="640" mass="70329">MDRNVARSRAYTDTTLPRDRSCYDQEIGVQFGGASLRWKYLILAFVFALLGVGIPGLVQDATRKYGLREAAAQSHERLRLISATLSARIERFRYLPDVVARSSEIEDLFRAGMAEAKRPDINRFLARLSNASGAVALYVTDTKGLTIAASNYDTLDSFVGHDYSYRPYFRDAMANGNGSYYAIGTTTGQPGYFLSVPIKVEDKVVGVSIVKIDLLPVEKQWRDASEHVAMADSEGIIFLSSQPDWRYTATSPISPTALAQLKLERRYGDAALTPKIRVQQSSGFDLATVENDDTSEQRLQVAAPFGEKGWTLIYFADLTDIRRQEDIVAIATALAGLLVLAGITIAVQRRRGRQAARRAFEQLEHRVAERTQQLKLSHDRLELEIAERKEAERQLSVTRSNLSQAEKLALMGQAFAGLAHEINQPLAALSTYIASTRLLLKRRQYAPIGENIDTMNEVIGRISDLTDQLKRLARRSDDDFADVDLGAIIRRNLKLLKFRFSDLGIEVSQEIGSGLKVQGSAAQLEQVILNLLSNAIDAVRGRKEPCIHVSGAAEGACCVIAVDDNGPGIAADTGTQLFEPFYTTKLPGEGLGLGLATAHRIASDHGGTLSFDQSPLGGARFILRLRQNGKSALRREGEVA</sequence>
<dbReference type="GO" id="GO:0005886">
    <property type="term" value="C:plasma membrane"/>
    <property type="evidence" value="ECO:0007669"/>
    <property type="project" value="UniProtKB-SubCell"/>
</dbReference>
<dbReference type="InterPro" id="IPR005467">
    <property type="entry name" value="His_kinase_dom"/>
</dbReference>
<dbReference type="PANTHER" id="PTHR43065">
    <property type="entry name" value="SENSOR HISTIDINE KINASE"/>
    <property type="match status" value="1"/>
</dbReference>
<reference evidence="16 17" key="1">
    <citation type="journal article" date="2009" name="J. Bacteriol.">
        <title>Genome sequences of three Agrobacterium biovars help elucidate the evolution of multichromosome genomes in bacteria.</title>
        <authorList>
            <person name="Slater S.C."/>
            <person name="Goldman B.S."/>
            <person name="Goodner B."/>
            <person name="Setubal J.C."/>
            <person name="Farrand S.K."/>
            <person name="Nester E.W."/>
            <person name="Burr T.J."/>
            <person name="Banta L."/>
            <person name="Dickerman A.W."/>
            <person name="Paulsen I."/>
            <person name="Otten L."/>
            <person name="Suen G."/>
            <person name="Welch R."/>
            <person name="Almeida N.F."/>
            <person name="Arnold F."/>
            <person name="Burton O.T."/>
            <person name="Du Z."/>
            <person name="Ewing A."/>
            <person name="Godsy E."/>
            <person name="Heisel S."/>
            <person name="Houmiel K.L."/>
            <person name="Jhaveri J."/>
            <person name="Lu J."/>
            <person name="Miller N.M."/>
            <person name="Norton S."/>
            <person name="Chen Q."/>
            <person name="Phoolcharoen W."/>
            <person name="Ohlin V."/>
            <person name="Ondrusek D."/>
            <person name="Pride N."/>
            <person name="Stricklin S.L."/>
            <person name="Sun J."/>
            <person name="Wheeler C."/>
            <person name="Wilson L."/>
            <person name="Zhu H."/>
            <person name="Wood D.W."/>
        </authorList>
    </citation>
    <scope>NUCLEOTIDE SEQUENCE [LARGE SCALE GENOMIC DNA]</scope>
    <source>
        <strain evidence="17">K84 / ATCC BAA-868</strain>
    </source>
</reference>
<dbReference type="CDD" id="cd12914">
    <property type="entry name" value="PDC1_DGC_like"/>
    <property type="match status" value="1"/>
</dbReference>
<keyword evidence="7 13" id="KW-0547">Nucleotide-binding</keyword>
<evidence type="ECO:0000256" key="7">
    <source>
        <dbReference type="ARBA" id="ARBA00022741"/>
    </source>
</evidence>